<protein>
    <submittedName>
        <fullName evidence="3">Uncharacterized protein</fullName>
    </submittedName>
</protein>
<organism evidence="3 4">
    <name type="scientific">Chlamydia felis (strain Fe/C-56)</name>
    <name type="common">Chlamydophila felis</name>
    <dbReference type="NCBI Taxonomy" id="264202"/>
    <lineage>
        <taxon>Bacteria</taxon>
        <taxon>Pseudomonadati</taxon>
        <taxon>Chlamydiota</taxon>
        <taxon>Chlamydiia</taxon>
        <taxon>Chlamydiales</taxon>
        <taxon>Chlamydiaceae</taxon>
        <taxon>Chlamydia/Chlamydophila group</taxon>
        <taxon>Chlamydia</taxon>
    </lineage>
</organism>
<feature type="transmembrane region" description="Helical" evidence="2">
    <location>
        <begin position="20"/>
        <end position="38"/>
    </location>
</feature>
<dbReference type="AlphaFoldDB" id="Q254P4"/>
<keyword evidence="2" id="KW-1133">Transmembrane helix</keyword>
<dbReference type="EMBL" id="AP006861">
    <property type="protein sequence ID" value="BAE81244.1"/>
    <property type="molecule type" value="Genomic_DNA"/>
</dbReference>
<sequence length="173" mass="19268">MFAFNSGGIFSNTFFMSPAAWSLGAGGLAFLILGLLSIPHSKCSQRQRQSAVDSIHRSLLSLYISEQIRSPQTSNDIASVVARNCLSPHSELLDPNVFPLFTYSEERLRGRTLAHMEHVLQIGEEEIFTSPTAPPNSPEPIMPPLPPPYTQAPPPTYAEVLEEDRRRNQNNRH</sequence>
<feature type="compositionally biased region" description="Pro residues" evidence="1">
    <location>
        <begin position="132"/>
        <end position="156"/>
    </location>
</feature>
<keyword evidence="2" id="KW-0812">Transmembrane</keyword>
<name>Q254P4_CHLFF</name>
<evidence type="ECO:0000313" key="3">
    <source>
        <dbReference type="EMBL" id="BAE81244.1"/>
    </source>
</evidence>
<dbReference type="Proteomes" id="UP000001260">
    <property type="component" value="Chromosome"/>
</dbReference>
<keyword evidence="2" id="KW-0472">Membrane</keyword>
<proteinExistence type="predicted"/>
<evidence type="ECO:0000313" key="4">
    <source>
        <dbReference type="Proteomes" id="UP000001260"/>
    </source>
</evidence>
<evidence type="ECO:0000256" key="1">
    <source>
        <dbReference type="SAM" id="MobiDB-lite"/>
    </source>
</evidence>
<feature type="region of interest" description="Disordered" evidence="1">
    <location>
        <begin position="128"/>
        <end position="173"/>
    </location>
</feature>
<reference evidence="3 4" key="1">
    <citation type="journal article" date="2006" name="DNA Res.">
        <title>Genome sequence of the cat pathogen, Chlamydophila felis.</title>
        <authorList>
            <person name="Azuma Y."/>
            <person name="Hirakawa H."/>
            <person name="Yamashita A."/>
            <person name="Cai Y."/>
            <person name="Rahman M.A."/>
            <person name="Suzuki H."/>
            <person name="Mitaku S."/>
            <person name="Toh H."/>
            <person name="Goto S."/>
            <person name="Murakami T."/>
            <person name="Sugi K."/>
            <person name="Hayashi H."/>
            <person name="Fukushi H."/>
            <person name="Hattori M."/>
            <person name="Kuhara S."/>
            <person name="Shirai M."/>
        </authorList>
    </citation>
    <scope>NUCLEOTIDE SEQUENCE [LARGE SCALE GENOMIC DNA]</scope>
    <source>
        <strain evidence="3 4">Fe/C-56</strain>
    </source>
</reference>
<evidence type="ECO:0000256" key="2">
    <source>
        <dbReference type="SAM" id="Phobius"/>
    </source>
</evidence>
<dbReference type="STRING" id="264202.gene:10544293"/>
<dbReference type="HOGENOM" id="CLU_1544878_0_0_0"/>
<accession>Q254P4</accession>
<dbReference type="KEGG" id="cfe:BAE81244.1"/>
<gene>
    <name evidence="3" type="ordered locus">CF0472</name>
</gene>
<keyword evidence="4" id="KW-1185">Reference proteome</keyword>